<organism evidence="2">
    <name type="scientific">Pseudodiaptomus poplesia</name>
    <dbReference type="NCBI Taxonomy" id="213370"/>
    <lineage>
        <taxon>Eukaryota</taxon>
        <taxon>Metazoa</taxon>
        <taxon>Ecdysozoa</taxon>
        <taxon>Arthropoda</taxon>
        <taxon>Crustacea</taxon>
        <taxon>Multicrustacea</taxon>
        <taxon>Hexanauplia</taxon>
        <taxon>Copepoda</taxon>
        <taxon>Calanoida</taxon>
        <taxon>Pseudodiaptomidae</taxon>
        <taxon>Pseudodiaptomus</taxon>
    </lineage>
</organism>
<sequence length="59" mass="6891">MDKSQNPPAYDSVYSSPQQQQQQQQQQVYWNPQQNYQPQQYPPTANQYPTLGVSNTSAW</sequence>
<accession>A0A0U2KDJ2</accession>
<name>A0A0U2KDJ2_9MAXI</name>
<feature type="compositionally biased region" description="Low complexity" evidence="1">
    <location>
        <begin position="17"/>
        <end position="49"/>
    </location>
</feature>
<dbReference type="EMBL" id="KT754880">
    <property type="protein sequence ID" value="ALS04714.1"/>
    <property type="molecule type" value="mRNA"/>
</dbReference>
<reference evidence="2" key="1">
    <citation type="journal article" date="2015" name="Sci. Rep.">
        <title>Spliced leader RNA trans-splicing discovered in copepods.</title>
        <authorList>
            <person name="Yang F."/>
            <person name="Xu D."/>
            <person name="Zhuang Y."/>
            <person name="Yi X."/>
            <person name="Huang Y."/>
            <person name="Chen H."/>
            <person name="Lin S."/>
            <person name="Campbell D.A."/>
            <person name="Sturm N.R."/>
            <person name="Liu G."/>
            <person name="Zhang H."/>
        </authorList>
    </citation>
    <scope>NUCLEOTIDE SEQUENCE</scope>
</reference>
<protein>
    <submittedName>
        <fullName evidence="2">Uncharacterized protein</fullName>
    </submittedName>
</protein>
<evidence type="ECO:0000256" key="1">
    <source>
        <dbReference type="SAM" id="MobiDB-lite"/>
    </source>
</evidence>
<evidence type="ECO:0000313" key="2">
    <source>
        <dbReference type="EMBL" id="ALS04714.1"/>
    </source>
</evidence>
<proteinExistence type="evidence at transcript level"/>
<feature type="region of interest" description="Disordered" evidence="1">
    <location>
        <begin position="1"/>
        <end position="59"/>
    </location>
</feature>
<dbReference type="AlphaFoldDB" id="A0A0U2KDJ2"/>